<proteinExistence type="inferred from homology"/>
<comment type="subcellular location">
    <subcellularLocation>
        <location evidence="1">Membrane</location>
        <topology evidence="1">Multi-pass membrane protein</topology>
    </subcellularLocation>
</comment>
<evidence type="ECO:0000313" key="9">
    <source>
        <dbReference type="Proteomes" id="UP001438707"/>
    </source>
</evidence>
<feature type="transmembrane region" description="Helical" evidence="7">
    <location>
        <begin position="666"/>
        <end position="685"/>
    </location>
</feature>
<dbReference type="AlphaFoldDB" id="A0AAW1PRM5"/>
<feature type="compositionally biased region" description="Polar residues" evidence="6">
    <location>
        <begin position="548"/>
        <end position="557"/>
    </location>
</feature>
<gene>
    <name evidence="8" type="ORF">WJX74_004613</name>
</gene>
<keyword evidence="4 7" id="KW-1133">Transmembrane helix</keyword>
<dbReference type="Proteomes" id="UP001438707">
    <property type="component" value="Unassembled WGS sequence"/>
</dbReference>
<feature type="transmembrane region" description="Helical" evidence="7">
    <location>
        <begin position="428"/>
        <end position="461"/>
    </location>
</feature>
<dbReference type="InterPro" id="IPR029058">
    <property type="entry name" value="AB_hydrolase_fold"/>
</dbReference>
<evidence type="ECO:0000256" key="2">
    <source>
        <dbReference type="ARBA" id="ARBA00009824"/>
    </source>
</evidence>
<dbReference type="EMBL" id="JALJOS010000078">
    <property type="protein sequence ID" value="KAK9816341.1"/>
    <property type="molecule type" value="Genomic_DNA"/>
</dbReference>
<feature type="compositionally biased region" description="Low complexity" evidence="6">
    <location>
        <begin position="566"/>
        <end position="575"/>
    </location>
</feature>
<dbReference type="GO" id="GO:0016020">
    <property type="term" value="C:membrane"/>
    <property type="evidence" value="ECO:0007669"/>
    <property type="project" value="UniProtKB-SubCell"/>
</dbReference>
<evidence type="ECO:0000256" key="5">
    <source>
        <dbReference type="ARBA" id="ARBA00023136"/>
    </source>
</evidence>
<keyword evidence="5 7" id="KW-0472">Membrane</keyword>
<accession>A0AAW1PRM5</accession>
<name>A0AAW1PRM5_9CHLO</name>
<evidence type="ECO:0008006" key="10">
    <source>
        <dbReference type="Google" id="ProtNLM"/>
    </source>
</evidence>
<feature type="transmembrane region" description="Helical" evidence="7">
    <location>
        <begin position="399"/>
        <end position="422"/>
    </location>
</feature>
<evidence type="ECO:0000313" key="8">
    <source>
        <dbReference type="EMBL" id="KAK9816341.1"/>
    </source>
</evidence>
<organism evidence="8 9">
    <name type="scientific">Apatococcus lobatus</name>
    <dbReference type="NCBI Taxonomy" id="904363"/>
    <lineage>
        <taxon>Eukaryota</taxon>
        <taxon>Viridiplantae</taxon>
        <taxon>Chlorophyta</taxon>
        <taxon>core chlorophytes</taxon>
        <taxon>Trebouxiophyceae</taxon>
        <taxon>Chlorellales</taxon>
        <taxon>Chlorellaceae</taxon>
        <taxon>Apatococcus</taxon>
    </lineage>
</organism>
<protein>
    <recommendedName>
        <fullName evidence="10">DUF726-domain-containing protein</fullName>
    </recommendedName>
</protein>
<feature type="compositionally biased region" description="Low complexity" evidence="6">
    <location>
        <begin position="523"/>
        <end position="547"/>
    </location>
</feature>
<reference evidence="8 9" key="1">
    <citation type="journal article" date="2024" name="Nat. Commun.">
        <title>Phylogenomics reveals the evolutionary origins of lichenization in chlorophyte algae.</title>
        <authorList>
            <person name="Puginier C."/>
            <person name="Libourel C."/>
            <person name="Otte J."/>
            <person name="Skaloud P."/>
            <person name="Haon M."/>
            <person name="Grisel S."/>
            <person name="Petersen M."/>
            <person name="Berrin J.G."/>
            <person name="Delaux P.M."/>
            <person name="Dal Grande F."/>
            <person name="Keller J."/>
        </authorList>
    </citation>
    <scope>NUCLEOTIDE SEQUENCE [LARGE SCALE GENOMIC DNA]</scope>
    <source>
        <strain evidence="8 9">SAG 2145</strain>
    </source>
</reference>
<feature type="region of interest" description="Disordered" evidence="6">
    <location>
        <begin position="296"/>
        <end position="323"/>
    </location>
</feature>
<evidence type="ECO:0000256" key="6">
    <source>
        <dbReference type="SAM" id="MobiDB-lite"/>
    </source>
</evidence>
<evidence type="ECO:0000256" key="4">
    <source>
        <dbReference type="ARBA" id="ARBA00022989"/>
    </source>
</evidence>
<sequence length="845" mass="89088">MDLNDQERYAAAALFTLALHHSQGRVNGGIPGSKHNLGAWGKPAGEEFLHSLDTAAQHATLNHADLNRFWGYDCYAAGGLCDILYGHLHIPETSKPGLKLLADVMEPSSQADIIKQYRDLLDASLASEPGPEIEPLPNYREVNEEGIWEPPLDAPPMEGEQPTSPNRPGSGARKAGQGSGRTLGKSKGLPDDRDDQPLLGSDVDAEESEEQAGAAEAAARPITEQHEDMLTQQGLQREFDDKATVSGNDDAPASELAGAAAHAGPSAVAMGALMEILDATMLRHAMPNLQDVLEQRAAGEKEGASPAAASGKQPSPKEAAEQAIEQPELAVLRLPQVRWYDARARVALRMMAEWMRVPWAKMIIFESLLAEQAQLPEARQEGPEAEKSWKSKRIKYAKIGAAASGAAALMVITGGLAAPLLAGFAGAAFAGVGLGSVGALVGGSAGTAAMIAGITGGGGYLAGSKMAHRVGDVQQFGFRQVPDDGVYTSGMGKAVDEAVPDQSLDTMAAKADAQDPSAEQQISPGPSIAESSPASPSEAVAATPSSPHTNSAGTTPTAEPKESLAKQKSWFSWGSGKKKQPAEDEENPLLPVPGALPKQANPHMSLIIGVNGWVAKPEDFVNMWRHLGCAENERFTLVWETEELMRLNSSLVDFVKSQAAQAAAKWFAASISAALMAAVALPLTILSATNFIDGAWGIALDRAGKAGILLAHVLMSGAHGDRPVTLIGYSMGARLVFSCLMELSRCQAKGIVEHAILLGTPENVVPERFAAARRVVAGRLINGYSKQDWILGVLFRSGSGFTRAAAGLTPVGVPNIENVDLSDLVTGHFDYIKKMDTIIDQLGFA</sequence>
<dbReference type="SUPFAM" id="SSF53474">
    <property type="entry name" value="alpha/beta-Hydrolases"/>
    <property type="match status" value="1"/>
</dbReference>
<evidence type="ECO:0000256" key="3">
    <source>
        <dbReference type="ARBA" id="ARBA00022692"/>
    </source>
</evidence>
<feature type="region of interest" description="Disordered" evidence="6">
    <location>
        <begin position="147"/>
        <end position="223"/>
    </location>
</feature>
<evidence type="ECO:0000256" key="1">
    <source>
        <dbReference type="ARBA" id="ARBA00004141"/>
    </source>
</evidence>
<dbReference type="PANTHER" id="PTHR17920">
    <property type="entry name" value="TRANSMEMBRANE AND COILED-COIL DOMAIN-CONTAINING PROTEIN 4 TMCO4"/>
    <property type="match status" value="1"/>
</dbReference>
<keyword evidence="3 7" id="KW-0812">Transmembrane</keyword>
<dbReference type="PANTHER" id="PTHR17920:SF3">
    <property type="entry name" value="TRANSMEMBRANE AND COILED-COIL DOMAIN-CONTAINING PROTEIN 4"/>
    <property type="match status" value="1"/>
</dbReference>
<comment type="similarity">
    <text evidence="2">Belongs to the TMCO4 family.</text>
</comment>
<comment type="caution">
    <text evidence="8">The sequence shown here is derived from an EMBL/GenBank/DDBJ whole genome shotgun (WGS) entry which is preliminary data.</text>
</comment>
<feature type="region of interest" description="Disordered" evidence="6">
    <location>
        <begin position="507"/>
        <end position="596"/>
    </location>
</feature>
<dbReference type="InterPro" id="IPR007941">
    <property type="entry name" value="DUF726"/>
</dbReference>
<dbReference type="Pfam" id="PF05277">
    <property type="entry name" value="DUF726"/>
    <property type="match status" value="2"/>
</dbReference>
<evidence type="ECO:0000256" key="7">
    <source>
        <dbReference type="SAM" id="Phobius"/>
    </source>
</evidence>
<keyword evidence="9" id="KW-1185">Reference proteome</keyword>